<name>A0ABY7CPL2_9BASI</name>
<proteinExistence type="predicted"/>
<evidence type="ECO:0000313" key="2">
    <source>
        <dbReference type="EMBL" id="WAQ86589.1"/>
    </source>
</evidence>
<feature type="region of interest" description="Disordered" evidence="1">
    <location>
        <begin position="32"/>
        <end position="52"/>
    </location>
</feature>
<gene>
    <name evidence="2" type="ORF">PtA15_7A315</name>
</gene>
<organism evidence="2 3">
    <name type="scientific">Puccinia triticina</name>
    <dbReference type="NCBI Taxonomy" id="208348"/>
    <lineage>
        <taxon>Eukaryota</taxon>
        <taxon>Fungi</taxon>
        <taxon>Dikarya</taxon>
        <taxon>Basidiomycota</taxon>
        <taxon>Pucciniomycotina</taxon>
        <taxon>Pucciniomycetes</taxon>
        <taxon>Pucciniales</taxon>
        <taxon>Pucciniaceae</taxon>
        <taxon>Puccinia</taxon>
    </lineage>
</organism>
<sequence length="108" mass="12040">MPIFIPIGTKPPPVPFPTSNDSHAFGFELELQPGSQRKHHGNNTTNTAMKPIHTTGIKRILLPEITNNNTHRWGGGADDIHGNSYTRSTPTFLDRFVALARIMRLINK</sequence>
<dbReference type="RefSeq" id="XP_053022144.1">
    <property type="nucleotide sequence ID" value="XM_053170910.1"/>
</dbReference>
<dbReference type="GeneID" id="77811805"/>
<accession>A0ABY7CPL2</accession>
<dbReference type="EMBL" id="CP110427">
    <property type="protein sequence ID" value="WAQ86589.1"/>
    <property type="molecule type" value="Genomic_DNA"/>
</dbReference>
<protein>
    <submittedName>
        <fullName evidence="2">Uncharacterized protein</fullName>
    </submittedName>
</protein>
<evidence type="ECO:0000313" key="3">
    <source>
        <dbReference type="Proteomes" id="UP001164743"/>
    </source>
</evidence>
<evidence type="ECO:0000256" key="1">
    <source>
        <dbReference type="SAM" id="MobiDB-lite"/>
    </source>
</evidence>
<reference evidence="2" key="1">
    <citation type="submission" date="2022-10" db="EMBL/GenBank/DDBJ databases">
        <title>Puccinia triticina Genome sequencing and assembly.</title>
        <authorList>
            <person name="Li C."/>
        </authorList>
    </citation>
    <scope>NUCLEOTIDE SEQUENCE</scope>
    <source>
        <strain evidence="2">Pt15</strain>
    </source>
</reference>
<dbReference type="Proteomes" id="UP001164743">
    <property type="component" value="Chromosome 7A"/>
</dbReference>
<keyword evidence="3" id="KW-1185">Reference proteome</keyword>